<dbReference type="GO" id="GO:0015979">
    <property type="term" value="P:photosynthesis"/>
    <property type="evidence" value="ECO:0007669"/>
    <property type="project" value="InterPro"/>
</dbReference>
<organism evidence="2 3">
    <name type="scientific">Diacronema lutheri</name>
    <name type="common">Unicellular marine alga</name>
    <name type="synonym">Monochrysis lutheri</name>
    <dbReference type="NCBI Taxonomy" id="2081491"/>
    <lineage>
        <taxon>Eukaryota</taxon>
        <taxon>Haptista</taxon>
        <taxon>Haptophyta</taxon>
        <taxon>Pavlovophyceae</taxon>
        <taxon>Pavlovales</taxon>
        <taxon>Pavlovaceae</taxon>
        <taxon>Diacronema</taxon>
    </lineage>
</organism>
<dbReference type="InterPro" id="IPR002683">
    <property type="entry name" value="PsbP_C"/>
</dbReference>
<dbReference type="PANTHER" id="PTHR31407:SF16">
    <property type="entry name" value="PSBP DOMAIN-CONTAINING PROTEIN 7, CHLOROPLASTIC"/>
    <property type="match status" value="1"/>
</dbReference>
<dbReference type="Proteomes" id="UP000751190">
    <property type="component" value="Unassembled WGS sequence"/>
</dbReference>
<dbReference type="OrthoDB" id="414405at2759"/>
<keyword evidence="3" id="KW-1185">Reference proteome</keyword>
<dbReference type="OMA" id="VLYPIQG"/>
<evidence type="ECO:0000313" key="2">
    <source>
        <dbReference type="EMBL" id="KAG8464786.1"/>
    </source>
</evidence>
<evidence type="ECO:0000259" key="1">
    <source>
        <dbReference type="Pfam" id="PF01789"/>
    </source>
</evidence>
<gene>
    <name evidence="2" type="ORF">KFE25_010154</name>
</gene>
<feature type="domain" description="PsbP C-terminal" evidence="1">
    <location>
        <begin position="82"/>
        <end position="267"/>
    </location>
</feature>
<dbReference type="InterPro" id="IPR016123">
    <property type="entry name" value="Mog1/PsbP_a/b/a-sand"/>
</dbReference>
<dbReference type="PANTHER" id="PTHR31407">
    <property type="match status" value="1"/>
</dbReference>
<dbReference type="GO" id="GO:0009523">
    <property type="term" value="C:photosystem II"/>
    <property type="evidence" value="ECO:0007669"/>
    <property type="project" value="InterPro"/>
</dbReference>
<dbReference type="AlphaFoldDB" id="A0A8J5XA94"/>
<proteinExistence type="predicted"/>
<dbReference type="EMBL" id="JAGTXO010000012">
    <property type="protein sequence ID" value="KAG8464786.1"/>
    <property type="molecule type" value="Genomic_DNA"/>
</dbReference>
<dbReference type="Gene3D" id="3.40.1000.10">
    <property type="entry name" value="Mog1/PsbP, alpha/beta/alpha sandwich"/>
    <property type="match status" value="1"/>
</dbReference>
<dbReference type="SUPFAM" id="SSF55724">
    <property type="entry name" value="Mog1p/PsbP-like"/>
    <property type="match status" value="1"/>
</dbReference>
<evidence type="ECO:0000313" key="3">
    <source>
        <dbReference type="Proteomes" id="UP000751190"/>
    </source>
</evidence>
<dbReference type="Pfam" id="PF01789">
    <property type="entry name" value="PsbP"/>
    <property type="match status" value="1"/>
</dbReference>
<dbReference type="GO" id="GO:0005509">
    <property type="term" value="F:calcium ion binding"/>
    <property type="evidence" value="ECO:0007669"/>
    <property type="project" value="InterPro"/>
</dbReference>
<reference evidence="2" key="1">
    <citation type="submission" date="2021-05" db="EMBL/GenBank/DDBJ databases">
        <title>The genome of the haptophyte Pavlova lutheri (Diacronema luteri, Pavlovales) - a model for lipid biosynthesis in eukaryotic algae.</title>
        <authorList>
            <person name="Hulatt C.J."/>
            <person name="Posewitz M.C."/>
        </authorList>
    </citation>
    <scope>NUCLEOTIDE SEQUENCE</scope>
    <source>
        <strain evidence="2">NIVA-4/92</strain>
    </source>
</reference>
<name>A0A8J5XA94_DIALT</name>
<protein>
    <recommendedName>
        <fullName evidence="1">PsbP C-terminal domain-containing protein</fullName>
    </recommendedName>
</protein>
<comment type="caution">
    <text evidence="2">The sequence shown here is derived from an EMBL/GenBank/DDBJ whole genome shotgun (WGS) entry which is preliminary data.</text>
</comment>
<sequence>MAFCAGVLALLASAQRPGSVLRPGAGRVAISTASRRALVSTVPLGLAVALGGDLFGVTQAVLSIAPDASRTYRLDVLYPVGGFRRYLASDGAFEFVYPKAWLADQALSLPKAGQVRDPQVPFVPRAVAARRVGPQLDAAFGPPGGDRTKNVSVLRAALGKGKDVMAILGQPDRAAQRLLDSSIAPPGSGKEATLDAAQLRADGVLQFEYTVRFSEGTEMAGRVIRNVACVAYDAGTGDLFTLTVLAPREAWGAEGDVLRMIASSFRIARPDARRPAQL</sequence>
<dbReference type="GO" id="GO:0019898">
    <property type="term" value="C:extrinsic component of membrane"/>
    <property type="evidence" value="ECO:0007669"/>
    <property type="project" value="InterPro"/>
</dbReference>
<accession>A0A8J5XA94</accession>